<feature type="domain" description="G-patch" evidence="2">
    <location>
        <begin position="423"/>
        <end position="469"/>
    </location>
</feature>
<feature type="region of interest" description="Disordered" evidence="1">
    <location>
        <begin position="171"/>
        <end position="195"/>
    </location>
</feature>
<dbReference type="SMART" id="SM00443">
    <property type="entry name" value="G_patch"/>
    <property type="match status" value="1"/>
</dbReference>
<dbReference type="CDD" id="cd16074">
    <property type="entry name" value="OCRE"/>
    <property type="match status" value="1"/>
</dbReference>
<dbReference type="Pfam" id="PF17780">
    <property type="entry name" value="OCRE"/>
    <property type="match status" value="1"/>
</dbReference>
<comment type="caution">
    <text evidence="3">The sequence shown here is derived from an EMBL/GenBank/DDBJ whole genome shotgun (WGS) entry which is preliminary data.</text>
</comment>
<dbReference type="PANTHER" id="PTHR23106">
    <property type="entry name" value="ANGIOGENIC FACTOR WITH G PATCH AND FHA DOMAINS 1"/>
    <property type="match status" value="1"/>
</dbReference>
<dbReference type="Proteomes" id="UP000835052">
    <property type="component" value="Unassembled WGS sequence"/>
</dbReference>
<evidence type="ECO:0000259" key="2">
    <source>
        <dbReference type="PROSITE" id="PS50174"/>
    </source>
</evidence>
<dbReference type="OrthoDB" id="2538319at2759"/>
<feature type="region of interest" description="Disordered" evidence="1">
    <location>
        <begin position="439"/>
        <end position="494"/>
    </location>
</feature>
<protein>
    <recommendedName>
        <fullName evidence="2">G-patch domain-containing protein</fullName>
    </recommendedName>
</protein>
<dbReference type="SUPFAM" id="SSF49879">
    <property type="entry name" value="SMAD/FHA domain"/>
    <property type="match status" value="1"/>
</dbReference>
<accession>A0A8S1HKR6</accession>
<dbReference type="InterPro" id="IPR000467">
    <property type="entry name" value="G_patch_dom"/>
</dbReference>
<feature type="compositionally biased region" description="Basic and acidic residues" evidence="1">
    <location>
        <begin position="477"/>
        <end position="494"/>
    </location>
</feature>
<reference evidence="3" key="1">
    <citation type="submission" date="2020-10" db="EMBL/GenBank/DDBJ databases">
        <authorList>
            <person name="Kikuchi T."/>
        </authorList>
    </citation>
    <scope>NUCLEOTIDE SEQUENCE</scope>
    <source>
        <strain evidence="3">NKZ352</strain>
    </source>
</reference>
<sequence>MEKAIDPSVSIEEMLREAANEVLHASVPEGFEFISEYGQYYNKETRYFYDPNTSLFYNSDNMTYYRYNENTQQYDVLACYQSVKWTSKETRKRAKRLLGEDFCKLDVETAEICDVLLELTNQPESSSSSGNPLSITAKDIRRLLHQKRLQHGAMKNLKSSDAVFDEATGDFCPIPSRSEEKEPEGATDESDSDFDCDERSQQMIEERYNEPPLLRIIDGARRLHIITICGGTIGSSHVNEIILQNPALAESCLEINYSSEINGYTLTRTDDRCSVHINSNAVQTGSTVDIAHGDVLLVSGEKFVLHVHYGSNTCPSCEPGLIAVQAPQEPASVRNVKSEVARRKTLKKLMASYGIAPDESLNAPIVRKSRREEGFPAHVRPTDTYGACAAKPLPESQRRFAIPEPANSSSSTPAAPVEKPLDMGNVGFKLLKSMGWSEGQGLGKSSQGTVDPISTKLKNDRQGLGSSNEKAQKRPQTKREAVLEKTKRRYDEAR</sequence>
<dbReference type="Pfam" id="PF01585">
    <property type="entry name" value="G-patch"/>
    <property type="match status" value="1"/>
</dbReference>
<proteinExistence type="predicted"/>
<dbReference type="InterPro" id="IPR053027">
    <property type="entry name" value="AGGF1"/>
</dbReference>
<dbReference type="PANTHER" id="PTHR23106:SF24">
    <property type="entry name" value="ANGIOGENIC FACTOR WITH G PATCH AND FHA DOMAINS 1"/>
    <property type="match status" value="1"/>
</dbReference>
<name>A0A8S1HKR6_9PELO</name>
<dbReference type="EMBL" id="CAJGYM010000086">
    <property type="protein sequence ID" value="CAD6197153.1"/>
    <property type="molecule type" value="Genomic_DNA"/>
</dbReference>
<dbReference type="GO" id="GO:0003676">
    <property type="term" value="F:nucleic acid binding"/>
    <property type="evidence" value="ECO:0007669"/>
    <property type="project" value="InterPro"/>
</dbReference>
<organism evidence="3 4">
    <name type="scientific">Caenorhabditis auriculariae</name>
    <dbReference type="NCBI Taxonomy" id="2777116"/>
    <lineage>
        <taxon>Eukaryota</taxon>
        <taxon>Metazoa</taxon>
        <taxon>Ecdysozoa</taxon>
        <taxon>Nematoda</taxon>
        <taxon>Chromadorea</taxon>
        <taxon>Rhabditida</taxon>
        <taxon>Rhabditina</taxon>
        <taxon>Rhabditomorpha</taxon>
        <taxon>Rhabditoidea</taxon>
        <taxon>Rhabditidae</taxon>
        <taxon>Peloderinae</taxon>
        <taxon>Caenorhabditis</taxon>
    </lineage>
</organism>
<dbReference type="AlphaFoldDB" id="A0A8S1HKR6"/>
<feature type="compositionally biased region" description="Acidic residues" evidence="1">
    <location>
        <begin position="185"/>
        <end position="195"/>
    </location>
</feature>
<evidence type="ECO:0000313" key="3">
    <source>
        <dbReference type="EMBL" id="CAD6197153.1"/>
    </source>
</evidence>
<dbReference type="InterPro" id="IPR041591">
    <property type="entry name" value="OCRE"/>
</dbReference>
<dbReference type="InterPro" id="IPR008984">
    <property type="entry name" value="SMAD_FHA_dom_sf"/>
</dbReference>
<evidence type="ECO:0000256" key="1">
    <source>
        <dbReference type="SAM" id="MobiDB-lite"/>
    </source>
</evidence>
<gene>
    <name evidence="3" type="ORF">CAUJ_LOCUS13062</name>
</gene>
<keyword evidence="4" id="KW-1185">Reference proteome</keyword>
<evidence type="ECO:0000313" key="4">
    <source>
        <dbReference type="Proteomes" id="UP000835052"/>
    </source>
</evidence>
<dbReference type="PROSITE" id="PS50174">
    <property type="entry name" value="G_PATCH"/>
    <property type="match status" value="1"/>
</dbReference>